<keyword evidence="2" id="KW-1185">Reference proteome</keyword>
<name>A0A369KJT1_9BACT</name>
<dbReference type="EMBL" id="QQBG01000026">
    <property type="protein sequence ID" value="RDB31236.1"/>
    <property type="molecule type" value="Genomic_DNA"/>
</dbReference>
<dbReference type="AlphaFoldDB" id="A0A369KJT1"/>
<accession>A0A369KJT1</accession>
<sequence>METSGSTRATSLAYAQVSSCPSGFSDLWTKPLQDRISPQKAISSL</sequence>
<dbReference type="Proteomes" id="UP000253816">
    <property type="component" value="Unassembled WGS sequence"/>
</dbReference>
<evidence type="ECO:0000313" key="2">
    <source>
        <dbReference type="Proteomes" id="UP000253816"/>
    </source>
</evidence>
<protein>
    <submittedName>
        <fullName evidence="1">Uncharacterized protein</fullName>
    </submittedName>
</protein>
<organism evidence="1 2">
    <name type="scientific">Candidatus Similichlamydia laticola</name>
    <dbReference type="NCBI Taxonomy" id="2170265"/>
    <lineage>
        <taxon>Bacteria</taxon>
        <taxon>Pseudomonadati</taxon>
        <taxon>Chlamydiota</taxon>
        <taxon>Chlamydiia</taxon>
        <taxon>Parachlamydiales</taxon>
        <taxon>Candidatus Parilichlamydiaceae</taxon>
        <taxon>Candidatus Similichlamydia</taxon>
    </lineage>
</organism>
<gene>
    <name evidence="1" type="ORF">HAT2_00716</name>
</gene>
<reference evidence="1 2" key="1">
    <citation type="submission" date="2018-07" db="EMBL/GenBank/DDBJ databases">
        <title>Comparative genomics of the Candidatus Parilichlamydiaceae reveals evidence of convergent evolution and genome reduction in the phylum Chlamydiae.</title>
        <authorList>
            <person name="Taylor-Brown A."/>
            <person name="Polkinghorne A."/>
        </authorList>
    </citation>
    <scope>NUCLEOTIDE SEQUENCE [LARGE SCALE GENOMIC DNA]</scope>
    <source>
        <strain evidence="1 2">Hat2</strain>
    </source>
</reference>
<comment type="caution">
    <text evidence="1">The sequence shown here is derived from an EMBL/GenBank/DDBJ whole genome shotgun (WGS) entry which is preliminary data.</text>
</comment>
<evidence type="ECO:0000313" key="1">
    <source>
        <dbReference type="EMBL" id="RDB31236.1"/>
    </source>
</evidence>
<proteinExistence type="predicted"/>